<dbReference type="RefSeq" id="WP_260571452.1">
    <property type="nucleotide sequence ID" value="NZ_CP104205.1"/>
</dbReference>
<dbReference type="InterPro" id="IPR036979">
    <property type="entry name" value="CM_dom_sf"/>
</dbReference>
<evidence type="ECO:0000313" key="4">
    <source>
        <dbReference type="EMBL" id="UWX53901.1"/>
    </source>
</evidence>
<gene>
    <name evidence="4" type="ORF">NYZ99_12305</name>
</gene>
<dbReference type="Gene3D" id="1.20.59.10">
    <property type="entry name" value="Chorismate mutase"/>
    <property type="match status" value="1"/>
</dbReference>
<keyword evidence="5" id="KW-1185">Reference proteome</keyword>
<dbReference type="PANTHER" id="PTHR38041">
    <property type="entry name" value="CHORISMATE MUTASE"/>
    <property type="match status" value="1"/>
</dbReference>
<sequence length="93" mass="10729">MNSPFIQNIRKDIDDIDAQLLELLARRMQHAVTIGTYKKERGLPVVQGNRWEAILKEAMGQGAEKGLDPMFVKSIWNTIHDESIRIQEKIQNK</sequence>
<evidence type="ECO:0000256" key="2">
    <source>
        <dbReference type="ARBA" id="ARBA00023235"/>
    </source>
</evidence>
<proteinExistence type="predicted"/>
<dbReference type="SMART" id="SM00830">
    <property type="entry name" value="CM_2"/>
    <property type="match status" value="1"/>
</dbReference>
<dbReference type="Pfam" id="PF01817">
    <property type="entry name" value="CM_2"/>
    <property type="match status" value="1"/>
</dbReference>
<keyword evidence="2" id="KW-0413">Isomerase</keyword>
<evidence type="ECO:0000259" key="3">
    <source>
        <dbReference type="PROSITE" id="PS51168"/>
    </source>
</evidence>
<dbReference type="InterPro" id="IPR051331">
    <property type="entry name" value="Chorismate_mutase-related"/>
</dbReference>
<evidence type="ECO:0000256" key="1">
    <source>
        <dbReference type="ARBA" id="ARBA00012404"/>
    </source>
</evidence>
<dbReference type="Proteomes" id="UP001059209">
    <property type="component" value="Chromosome"/>
</dbReference>
<evidence type="ECO:0000313" key="5">
    <source>
        <dbReference type="Proteomes" id="UP001059209"/>
    </source>
</evidence>
<accession>A0ABY5Y509</accession>
<feature type="domain" description="Chorismate mutase" evidence="3">
    <location>
        <begin position="1"/>
        <end position="91"/>
    </location>
</feature>
<dbReference type="PROSITE" id="PS51168">
    <property type="entry name" value="CHORISMATE_MUT_2"/>
    <property type="match status" value="1"/>
</dbReference>
<dbReference type="EMBL" id="CP104205">
    <property type="protein sequence ID" value="UWX53901.1"/>
    <property type="molecule type" value="Genomic_DNA"/>
</dbReference>
<dbReference type="InterPro" id="IPR002701">
    <property type="entry name" value="CM_II_prokaryot"/>
</dbReference>
<dbReference type="InterPro" id="IPR036263">
    <property type="entry name" value="Chorismate_II_sf"/>
</dbReference>
<dbReference type="EC" id="5.4.99.5" evidence="1"/>
<organism evidence="4 5">
    <name type="scientific">Maribacter litopenaei</name>
    <dbReference type="NCBI Taxonomy" id="2976127"/>
    <lineage>
        <taxon>Bacteria</taxon>
        <taxon>Pseudomonadati</taxon>
        <taxon>Bacteroidota</taxon>
        <taxon>Flavobacteriia</taxon>
        <taxon>Flavobacteriales</taxon>
        <taxon>Flavobacteriaceae</taxon>
        <taxon>Maribacter</taxon>
    </lineage>
</organism>
<dbReference type="SUPFAM" id="SSF48600">
    <property type="entry name" value="Chorismate mutase II"/>
    <property type="match status" value="1"/>
</dbReference>
<reference evidence="4" key="1">
    <citation type="submission" date="2022-09" db="EMBL/GenBank/DDBJ databases">
        <title>Maribacter litopenaei sp. nov., isolated from the intestinal tract of the Pacific White Shrimp, Litopenaeus vannamei.</title>
        <authorList>
            <person name="Kim S.Y."/>
            <person name="Hwang C.Y."/>
        </authorList>
    </citation>
    <scope>NUCLEOTIDE SEQUENCE</scope>
    <source>
        <strain evidence="4">HL-LV01</strain>
    </source>
</reference>
<name>A0ABY5Y509_9FLAO</name>
<dbReference type="PANTHER" id="PTHR38041:SF1">
    <property type="entry name" value="CHORISMATE MUTASE"/>
    <property type="match status" value="1"/>
</dbReference>
<protein>
    <recommendedName>
        <fullName evidence="1">chorismate mutase</fullName>
        <ecNumber evidence="1">5.4.99.5</ecNumber>
    </recommendedName>
</protein>